<sequence length="67" mass="6935">MISLATVGELGEAAGWINRRLSGGGLRLSTHLLPLSEAREAHRATEAAVRGEGGGPHGRLVLRIPAA</sequence>
<accession>A0A7W7G9M9</accession>
<dbReference type="Proteomes" id="UP000542210">
    <property type="component" value="Unassembled WGS sequence"/>
</dbReference>
<evidence type="ECO:0000313" key="1">
    <source>
        <dbReference type="EMBL" id="MBB4701527.1"/>
    </source>
</evidence>
<gene>
    <name evidence="1" type="ORF">BJ982_003071</name>
</gene>
<reference evidence="1 2" key="1">
    <citation type="submission" date="2020-08" db="EMBL/GenBank/DDBJ databases">
        <title>Sequencing the genomes of 1000 actinobacteria strains.</title>
        <authorList>
            <person name="Klenk H.-P."/>
        </authorList>
    </citation>
    <scope>NUCLEOTIDE SEQUENCE [LARGE SCALE GENOMIC DNA]</scope>
    <source>
        <strain evidence="1 2">DSM 45784</strain>
    </source>
</reference>
<keyword evidence="2" id="KW-1185">Reference proteome</keyword>
<protein>
    <recommendedName>
        <fullName evidence="3">Zinc-binding dehydrogenase</fullName>
    </recommendedName>
</protein>
<name>A0A7W7G9M9_9ACTN</name>
<organism evidence="1 2">
    <name type="scientific">Sphaerisporangium siamense</name>
    <dbReference type="NCBI Taxonomy" id="795645"/>
    <lineage>
        <taxon>Bacteria</taxon>
        <taxon>Bacillati</taxon>
        <taxon>Actinomycetota</taxon>
        <taxon>Actinomycetes</taxon>
        <taxon>Streptosporangiales</taxon>
        <taxon>Streptosporangiaceae</taxon>
        <taxon>Sphaerisporangium</taxon>
    </lineage>
</organism>
<dbReference type="EMBL" id="JACHND010000001">
    <property type="protein sequence ID" value="MBB4701527.1"/>
    <property type="molecule type" value="Genomic_DNA"/>
</dbReference>
<evidence type="ECO:0008006" key="3">
    <source>
        <dbReference type="Google" id="ProtNLM"/>
    </source>
</evidence>
<dbReference type="RefSeq" id="WP_184880650.1">
    <property type="nucleotide sequence ID" value="NZ_BOOV01000016.1"/>
</dbReference>
<evidence type="ECO:0000313" key="2">
    <source>
        <dbReference type="Proteomes" id="UP000542210"/>
    </source>
</evidence>
<dbReference type="AlphaFoldDB" id="A0A7W7G9M9"/>
<comment type="caution">
    <text evidence="1">The sequence shown here is derived from an EMBL/GenBank/DDBJ whole genome shotgun (WGS) entry which is preliminary data.</text>
</comment>
<proteinExistence type="predicted"/>